<keyword evidence="3 7" id="KW-0547">Nucleotide-binding</keyword>
<comment type="similarity">
    <text evidence="7">Belongs to the shikimate kinase family.</text>
</comment>
<evidence type="ECO:0000313" key="8">
    <source>
        <dbReference type="EMBL" id="BBE19357.1"/>
    </source>
</evidence>
<feature type="binding site" evidence="7">
    <location>
        <position position="56"/>
    </location>
    <ligand>
        <name>substrate</name>
    </ligand>
</feature>
<gene>
    <name evidence="7" type="primary">aroK</name>
    <name evidence="8" type="ORF">AQPE_3542</name>
</gene>
<dbReference type="HAMAP" id="MF_00109">
    <property type="entry name" value="Shikimate_kinase"/>
    <property type="match status" value="1"/>
</dbReference>
<dbReference type="GO" id="GO:0004765">
    <property type="term" value="F:shikimate kinase activity"/>
    <property type="evidence" value="ECO:0007669"/>
    <property type="project" value="UniProtKB-UniRule"/>
</dbReference>
<name>A0A5K7SD22_9BACT</name>
<dbReference type="PANTHER" id="PTHR21087:SF16">
    <property type="entry name" value="SHIKIMATE KINASE 1, CHLOROPLASTIC"/>
    <property type="match status" value="1"/>
</dbReference>
<dbReference type="PRINTS" id="PR01100">
    <property type="entry name" value="SHIKIMTKNASE"/>
</dbReference>
<reference evidence="8" key="1">
    <citation type="journal article" date="2020" name="Int. J. Syst. Evol. Microbiol.">
        <title>Aquipluma nitroreducens gen. nov. sp. nov., a novel facultatively anaerobic bacterium isolated from a freshwater lake.</title>
        <authorList>
            <person name="Watanabe M."/>
            <person name="Kojima H."/>
            <person name="Fukui M."/>
        </authorList>
    </citation>
    <scope>NUCLEOTIDE SEQUENCE</scope>
    <source>
        <strain evidence="8">MeG22</strain>
    </source>
</reference>
<dbReference type="PANTHER" id="PTHR21087">
    <property type="entry name" value="SHIKIMATE KINASE"/>
    <property type="match status" value="1"/>
</dbReference>
<evidence type="ECO:0000256" key="6">
    <source>
        <dbReference type="ARBA" id="ARBA00023141"/>
    </source>
</evidence>
<dbReference type="NCBIfam" id="NF010555">
    <property type="entry name" value="PRK13949.1"/>
    <property type="match status" value="1"/>
</dbReference>
<evidence type="ECO:0000256" key="7">
    <source>
        <dbReference type="HAMAP-Rule" id="MF_00109"/>
    </source>
</evidence>
<evidence type="ECO:0000256" key="5">
    <source>
        <dbReference type="ARBA" id="ARBA00022840"/>
    </source>
</evidence>
<comment type="function">
    <text evidence="7">Catalyzes the specific phosphorylation of the 3-hydroxyl group of shikimic acid using ATP as a cosubstrate.</text>
</comment>
<dbReference type="EC" id="2.7.1.71" evidence="7"/>
<proteinExistence type="inferred from homology"/>
<dbReference type="Proteomes" id="UP001193389">
    <property type="component" value="Chromosome"/>
</dbReference>
<feature type="binding site" evidence="7">
    <location>
        <position position="139"/>
    </location>
    <ligand>
        <name>substrate</name>
    </ligand>
</feature>
<dbReference type="Gene3D" id="3.40.50.300">
    <property type="entry name" value="P-loop containing nucleotide triphosphate hydrolases"/>
    <property type="match status" value="1"/>
</dbReference>
<evidence type="ECO:0000256" key="1">
    <source>
        <dbReference type="ARBA" id="ARBA00022605"/>
    </source>
</evidence>
<feature type="binding site" evidence="7">
    <location>
        <position position="78"/>
    </location>
    <ligand>
        <name>substrate</name>
    </ligand>
</feature>
<dbReference type="KEGG" id="anf:AQPE_3542"/>
<comment type="pathway">
    <text evidence="7">Metabolic intermediate biosynthesis; chorismate biosynthesis; chorismate from D-erythrose 4-phosphate and phosphoenolpyruvate: step 5/7.</text>
</comment>
<dbReference type="GO" id="GO:0009073">
    <property type="term" value="P:aromatic amino acid family biosynthetic process"/>
    <property type="evidence" value="ECO:0007669"/>
    <property type="project" value="UniProtKB-KW"/>
</dbReference>
<evidence type="ECO:0000256" key="3">
    <source>
        <dbReference type="ARBA" id="ARBA00022741"/>
    </source>
</evidence>
<dbReference type="GO" id="GO:0008652">
    <property type="term" value="P:amino acid biosynthetic process"/>
    <property type="evidence" value="ECO:0007669"/>
    <property type="project" value="UniProtKB-KW"/>
</dbReference>
<comment type="subunit">
    <text evidence="7">Monomer.</text>
</comment>
<dbReference type="Pfam" id="PF01202">
    <property type="entry name" value="SKI"/>
    <property type="match status" value="1"/>
</dbReference>
<feature type="binding site" evidence="7">
    <location>
        <position position="117"/>
    </location>
    <ligand>
        <name>ATP</name>
        <dbReference type="ChEBI" id="CHEBI:30616"/>
    </ligand>
</feature>
<keyword evidence="9" id="KW-1185">Reference proteome</keyword>
<dbReference type="CDD" id="cd00464">
    <property type="entry name" value="SK"/>
    <property type="match status" value="1"/>
</dbReference>
<organism evidence="8 9">
    <name type="scientific">Aquipluma nitroreducens</name>
    <dbReference type="NCBI Taxonomy" id="2010828"/>
    <lineage>
        <taxon>Bacteria</taxon>
        <taxon>Pseudomonadati</taxon>
        <taxon>Bacteroidota</taxon>
        <taxon>Bacteroidia</taxon>
        <taxon>Marinilabiliales</taxon>
        <taxon>Prolixibacteraceae</taxon>
        <taxon>Aquipluma</taxon>
    </lineage>
</organism>
<comment type="cofactor">
    <cofactor evidence="7">
        <name>Mg(2+)</name>
        <dbReference type="ChEBI" id="CHEBI:18420"/>
    </cofactor>
    <text evidence="7">Binds 1 Mg(2+) ion per subunit.</text>
</comment>
<keyword evidence="5 7" id="KW-0067">ATP-binding</keyword>
<evidence type="ECO:0000313" key="9">
    <source>
        <dbReference type="Proteomes" id="UP001193389"/>
    </source>
</evidence>
<evidence type="ECO:0000256" key="4">
    <source>
        <dbReference type="ARBA" id="ARBA00022777"/>
    </source>
</evidence>
<dbReference type="AlphaFoldDB" id="A0A5K7SD22"/>
<keyword evidence="2 7" id="KW-0808">Transferase</keyword>
<evidence type="ECO:0000256" key="2">
    <source>
        <dbReference type="ARBA" id="ARBA00022679"/>
    </source>
</evidence>
<dbReference type="InterPro" id="IPR027417">
    <property type="entry name" value="P-loop_NTPase"/>
</dbReference>
<keyword evidence="7" id="KW-0479">Metal-binding</keyword>
<dbReference type="EMBL" id="AP018694">
    <property type="protein sequence ID" value="BBE19357.1"/>
    <property type="molecule type" value="Genomic_DNA"/>
</dbReference>
<dbReference type="GO" id="GO:0009423">
    <property type="term" value="P:chorismate biosynthetic process"/>
    <property type="evidence" value="ECO:0007669"/>
    <property type="project" value="UniProtKB-UniRule"/>
</dbReference>
<keyword evidence="4 7" id="KW-0418">Kinase</keyword>
<feature type="binding site" evidence="7">
    <location>
        <position position="32"/>
    </location>
    <ligand>
        <name>substrate</name>
    </ligand>
</feature>
<comment type="catalytic activity">
    <reaction evidence="7">
        <text>shikimate + ATP = 3-phosphoshikimate + ADP + H(+)</text>
        <dbReference type="Rhea" id="RHEA:13121"/>
        <dbReference type="ChEBI" id="CHEBI:15378"/>
        <dbReference type="ChEBI" id="CHEBI:30616"/>
        <dbReference type="ChEBI" id="CHEBI:36208"/>
        <dbReference type="ChEBI" id="CHEBI:145989"/>
        <dbReference type="ChEBI" id="CHEBI:456216"/>
        <dbReference type="EC" id="2.7.1.71"/>
    </reaction>
</comment>
<dbReference type="UniPathway" id="UPA00053">
    <property type="reaction ID" value="UER00088"/>
</dbReference>
<dbReference type="InterPro" id="IPR000623">
    <property type="entry name" value="Shikimate_kinase/TSH1"/>
</dbReference>
<protein>
    <recommendedName>
        <fullName evidence="7">Shikimate kinase</fullName>
        <shortName evidence="7">SK</shortName>
        <ecNumber evidence="7">2.7.1.71</ecNumber>
    </recommendedName>
</protein>
<dbReference type="InterPro" id="IPR031322">
    <property type="entry name" value="Shikimate/glucono_kinase"/>
</dbReference>
<accession>A0A5K7SD22</accession>
<dbReference type="GO" id="GO:0000287">
    <property type="term" value="F:magnesium ion binding"/>
    <property type="evidence" value="ECO:0007669"/>
    <property type="project" value="UniProtKB-UniRule"/>
</dbReference>
<keyword evidence="1 7" id="KW-0028">Amino-acid biosynthesis</keyword>
<feature type="binding site" evidence="7">
    <location>
        <position position="14"/>
    </location>
    <ligand>
        <name>Mg(2+)</name>
        <dbReference type="ChEBI" id="CHEBI:18420"/>
    </ligand>
</feature>
<keyword evidence="6 7" id="KW-0057">Aromatic amino acid biosynthesis</keyword>
<feature type="binding site" evidence="7">
    <location>
        <begin position="10"/>
        <end position="15"/>
    </location>
    <ligand>
        <name>ATP</name>
        <dbReference type="ChEBI" id="CHEBI:30616"/>
    </ligand>
</feature>
<sequence length="166" mass="18933">MRIFLIGFMGCGKSTLGRSLASELNLTFIDLDSFLEEKYFKTIPQIFAEEGEESFRRKERNVLEEVCGFDDVILATGGGAPCFFDNMELMNESGFCVFLDVDIRSLVSRLIHAKIERPLIKGKSPEELHKFIEGLLAKRRPFYEKAKYILKGSEITPVQVLELLDK</sequence>
<dbReference type="GO" id="GO:0005524">
    <property type="term" value="F:ATP binding"/>
    <property type="evidence" value="ECO:0007669"/>
    <property type="project" value="UniProtKB-UniRule"/>
</dbReference>
<dbReference type="RefSeq" id="WP_318347607.1">
    <property type="nucleotide sequence ID" value="NZ_AP018694.1"/>
</dbReference>
<dbReference type="SUPFAM" id="SSF52540">
    <property type="entry name" value="P-loop containing nucleoside triphosphate hydrolases"/>
    <property type="match status" value="1"/>
</dbReference>
<keyword evidence="7" id="KW-0460">Magnesium</keyword>
<dbReference type="GO" id="GO:0005829">
    <property type="term" value="C:cytosol"/>
    <property type="evidence" value="ECO:0007669"/>
    <property type="project" value="TreeGrafter"/>
</dbReference>
<keyword evidence="7" id="KW-0963">Cytoplasm</keyword>
<comment type="caution">
    <text evidence="7">Lacks conserved residue(s) required for the propagation of feature annotation.</text>
</comment>
<comment type="subcellular location">
    <subcellularLocation>
        <location evidence="7">Cytoplasm</location>
    </subcellularLocation>
</comment>